<evidence type="ECO:0000313" key="3">
    <source>
        <dbReference type="EMBL" id="GAA5183095.1"/>
    </source>
</evidence>
<dbReference type="InterPro" id="IPR000772">
    <property type="entry name" value="Ricin_B_lectin"/>
</dbReference>
<dbReference type="Proteomes" id="UP001501570">
    <property type="component" value="Unassembled WGS sequence"/>
</dbReference>
<evidence type="ECO:0000259" key="2">
    <source>
        <dbReference type="Pfam" id="PF00652"/>
    </source>
</evidence>
<dbReference type="RefSeq" id="WP_345628498.1">
    <property type="nucleotide sequence ID" value="NZ_BAABJQ010000005.1"/>
</dbReference>
<organism evidence="3 4">
    <name type="scientific">Rugosimonospora acidiphila</name>
    <dbReference type="NCBI Taxonomy" id="556531"/>
    <lineage>
        <taxon>Bacteria</taxon>
        <taxon>Bacillati</taxon>
        <taxon>Actinomycetota</taxon>
        <taxon>Actinomycetes</taxon>
        <taxon>Micromonosporales</taxon>
        <taxon>Micromonosporaceae</taxon>
        <taxon>Rugosimonospora</taxon>
    </lineage>
</organism>
<feature type="signal peptide" evidence="1">
    <location>
        <begin position="1"/>
        <end position="34"/>
    </location>
</feature>
<dbReference type="Pfam" id="PF00652">
    <property type="entry name" value="Ricin_B_lectin"/>
    <property type="match status" value="1"/>
</dbReference>
<keyword evidence="4" id="KW-1185">Reference proteome</keyword>
<dbReference type="PROSITE" id="PS50231">
    <property type="entry name" value="RICIN_B_LECTIN"/>
    <property type="match status" value="1"/>
</dbReference>
<proteinExistence type="predicted"/>
<sequence length="165" mass="17742">MRLRTLLRNRLSMTAALAVVAMGALSLPAAPASAAPIYWSFRNTFTGKCLTAGVSNGRTGKAYVATCTYGASQEWDWVNGVKGDEELRSKATGLCLDTDNKSATNTVWTSSCGLFSDGEYYSYSHDLRSDLGTHLRTDPHDASAVYATRSKATDGAYFAWTGSTN</sequence>
<dbReference type="SUPFAM" id="SSF50370">
    <property type="entry name" value="Ricin B-like lectins"/>
    <property type="match status" value="1"/>
</dbReference>
<feature type="domain" description="Ricin B lectin" evidence="2">
    <location>
        <begin position="41"/>
        <end position="125"/>
    </location>
</feature>
<dbReference type="EMBL" id="BAABJQ010000005">
    <property type="protein sequence ID" value="GAA5183095.1"/>
    <property type="molecule type" value="Genomic_DNA"/>
</dbReference>
<dbReference type="InterPro" id="IPR035992">
    <property type="entry name" value="Ricin_B-like_lectins"/>
</dbReference>
<accession>A0ABP9RQ54</accession>
<evidence type="ECO:0000313" key="4">
    <source>
        <dbReference type="Proteomes" id="UP001501570"/>
    </source>
</evidence>
<name>A0ABP9RQ54_9ACTN</name>
<keyword evidence="1" id="KW-0732">Signal</keyword>
<feature type="chain" id="PRO_5047516994" description="Ricin B lectin domain-containing protein" evidence="1">
    <location>
        <begin position="35"/>
        <end position="165"/>
    </location>
</feature>
<protein>
    <recommendedName>
        <fullName evidence="2">Ricin B lectin domain-containing protein</fullName>
    </recommendedName>
</protein>
<dbReference type="Gene3D" id="2.80.10.50">
    <property type="match status" value="1"/>
</dbReference>
<reference evidence="4" key="1">
    <citation type="journal article" date="2019" name="Int. J. Syst. Evol. Microbiol.">
        <title>The Global Catalogue of Microorganisms (GCM) 10K type strain sequencing project: providing services to taxonomists for standard genome sequencing and annotation.</title>
        <authorList>
            <consortium name="The Broad Institute Genomics Platform"/>
            <consortium name="The Broad Institute Genome Sequencing Center for Infectious Disease"/>
            <person name="Wu L."/>
            <person name="Ma J."/>
        </authorList>
    </citation>
    <scope>NUCLEOTIDE SEQUENCE [LARGE SCALE GENOMIC DNA]</scope>
    <source>
        <strain evidence="4">JCM 18304</strain>
    </source>
</reference>
<gene>
    <name evidence="3" type="ORF">GCM10023322_21540</name>
</gene>
<dbReference type="CDD" id="cd23415">
    <property type="entry name" value="beta-trefoil_Ricin_AH"/>
    <property type="match status" value="1"/>
</dbReference>
<comment type="caution">
    <text evidence="3">The sequence shown here is derived from an EMBL/GenBank/DDBJ whole genome shotgun (WGS) entry which is preliminary data.</text>
</comment>
<evidence type="ECO:0000256" key="1">
    <source>
        <dbReference type="SAM" id="SignalP"/>
    </source>
</evidence>